<dbReference type="Proteomes" id="UP000061348">
    <property type="component" value="Unassembled WGS sequence"/>
</dbReference>
<proteinExistence type="predicted"/>
<name>A0A120G5N1_PSEFL</name>
<evidence type="ECO:0000313" key="1">
    <source>
        <dbReference type="EMBL" id="KWV84384.1"/>
    </source>
</evidence>
<evidence type="ECO:0000313" key="2">
    <source>
        <dbReference type="Proteomes" id="UP000061348"/>
    </source>
</evidence>
<gene>
    <name evidence="1" type="ORF">PFLmoz3_05989</name>
</gene>
<dbReference type="AlphaFoldDB" id="A0A120G5N1"/>
<dbReference type="EMBL" id="LCYA01000214">
    <property type="protein sequence ID" value="KWV84384.1"/>
    <property type="molecule type" value="Genomic_DNA"/>
</dbReference>
<reference evidence="1 2" key="1">
    <citation type="submission" date="2015-05" db="EMBL/GenBank/DDBJ databases">
        <title>A genomic and transcriptomic approach to investigate the blue pigment phenotype in Pseudomonas fluorescens.</title>
        <authorList>
            <person name="Andreani N.A."/>
            <person name="Cardazzo B."/>
        </authorList>
    </citation>
    <scope>NUCLEOTIDE SEQUENCE [LARGE SCALE GENOMIC DNA]</scope>
    <source>
        <strain evidence="1 2">Ps_22</strain>
    </source>
</reference>
<protein>
    <submittedName>
        <fullName evidence="1">Uncharacterized protein</fullName>
    </submittedName>
</protein>
<organism evidence="1 2">
    <name type="scientific">Pseudomonas fluorescens</name>
    <dbReference type="NCBI Taxonomy" id="294"/>
    <lineage>
        <taxon>Bacteria</taxon>
        <taxon>Pseudomonadati</taxon>
        <taxon>Pseudomonadota</taxon>
        <taxon>Gammaproteobacteria</taxon>
        <taxon>Pseudomonadales</taxon>
        <taxon>Pseudomonadaceae</taxon>
        <taxon>Pseudomonas</taxon>
    </lineage>
</organism>
<sequence length="73" mass="7598">MLDPGIEDGLEGVFARQLGRVPFLVALDLRIDPPGEQGLGLVSLDPGLAQAESRIAAQAQALLLAQPVVAELP</sequence>
<comment type="caution">
    <text evidence="1">The sequence shown here is derived from an EMBL/GenBank/DDBJ whole genome shotgun (WGS) entry which is preliminary data.</text>
</comment>
<accession>A0A120G5N1</accession>